<evidence type="ECO:0000256" key="3">
    <source>
        <dbReference type="SAM" id="MobiDB-lite"/>
    </source>
</evidence>
<feature type="region of interest" description="Disordered" evidence="3">
    <location>
        <begin position="1"/>
        <end position="22"/>
    </location>
</feature>
<dbReference type="PANTHER" id="PTHR48042">
    <property type="entry name" value="ABC TRANSPORTER G FAMILY MEMBER 11"/>
    <property type="match status" value="1"/>
</dbReference>
<dbReference type="InterPro" id="IPR003439">
    <property type="entry name" value="ABC_transporter-like_ATP-bd"/>
</dbReference>
<evidence type="ECO:0000256" key="2">
    <source>
        <dbReference type="ARBA" id="ARBA00022448"/>
    </source>
</evidence>
<keyword evidence="2" id="KW-0813">Transport</keyword>
<accession>A0AAP0LNH0</accession>
<protein>
    <recommendedName>
        <fullName evidence="4">ABC transporter domain-containing protein</fullName>
    </recommendedName>
</protein>
<evidence type="ECO:0000313" key="6">
    <source>
        <dbReference type="Proteomes" id="UP001428341"/>
    </source>
</evidence>
<dbReference type="InterPro" id="IPR052215">
    <property type="entry name" value="Plant_ABCG"/>
</dbReference>
<gene>
    <name evidence="5" type="ORF">WN944_024323</name>
</gene>
<organism evidence="5 6">
    <name type="scientific">Citrus x changshan-huyou</name>
    <dbReference type="NCBI Taxonomy" id="2935761"/>
    <lineage>
        <taxon>Eukaryota</taxon>
        <taxon>Viridiplantae</taxon>
        <taxon>Streptophyta</taxon>
        <taxon>Embryophyta</taxon>
        <taxon>Tracheophyta</taxon>
        <taxon>Spermatophyta</taxon>
        <taxon>Magnoliopsida</taxon>
        <taxon>eudicotyledons</taxon>
        <taxon>Gunneridae</taxon>
        <taxon>Pentapetalae</taxon>
        <taxon>rosids</taxon>
        <taxon>malvids</taxon>
        <taxon>Sapindales</taxon>
        <taxon>Rutaceae</taxon>
        <taxon>Aurantioideae</taxon>
        <taxon>Citrus</taxon>
    </lineage>
</organism>
<dbReference type="InterPro" id="IPR027417">
    <property type="entry name" value="P-loop_NTPase"/>
</dbReference>
<dbReference type="EMBL" id="JBCGBO010000024">
    <property type="protein sequence ID" value="KAK9181186.1"/>
    <property type="molecule type" value="Genomic_DNA"/>
</dbReference>
<feature type="domain" description="ABC transporter" evidence="4">
    <location>
        <begin position="54"/>
        <end position="103"/>
    </location>
</feature>
<proteinExistence type="inferred from homology"/>
<evidence type="ECO:0000313" key="5">
    <source>
        <dbReference type="EMBL" id="KAK9181186.1"/>
    </source>
</evidence>
<dbReference type="Gene3D" id="3.40.50.300">
    <property type="entry name" value="P-loop containing nucleotide triphosphate hydrolases"/>
    <property type="match status" value="1"/>
</dbReference>
<comment type="caution">
    <text evidence="5">The sequence shown here is derived from an EMBL/GenBank/DDBJ whole genome shotgun (WGS) entry which is preliminary data.</text>
</comment>
<dbReference type="Pfam" id="PF00005">
    <property type="entry name" value="ABC_tran"/>
    <property type="match status" value="1"/>
</dbReference>
<evidence type="ECO:0000256" key="1">
    <source>
        <dbReference type="ARBA" id="ARBA00005814"/>
    </source>
</evidence>
<comment type="similarity">
    <text evidence="1">Belongs to the ABC transporter superfamily. ABCG family. Eye pigment precursor importer (TC 3.A.1.204) subfamily.</text>
</comment>
<dbReference type="SUPFAM" id="SSF52540">
    <property type="entry name" value="P-loop containing nucleoside triphosphate hydrolases"/>
    <property type="match status" value="1"/>
</dbReference>
<keyword evidence="6" id="KW-1185">Reference proteome</keyword>
<dbReference type="AlphaFoldDB" id="A0AAP0LNH0"/>
<reference evidence="5 6" key="1">
    <citation type="submission" date="2024-05" db="EMBL/GenBank/DDBJ databases">
        <title>Haplotype-resolved chromosome-level genome assembly of Huyou (Citrus changshanensis).</title>
        <authorList>
            <person name="Miao C."/>
            <person name="Chen W."/>
            <person name="Wu Y."/>
            <person name="Wang L."/>
            <person name="Zhao S."/>
            <person name="Grierson D."/>
            <person name="Xu C."/>
            <person name="Chen K."/>
        </authorList>
    </citation>
    <scope>NUCLEOTIDE SEQUENCE [LARGE SCALE GENOMIC DNA]</scope>
    <source>
        <strain evidence="5">01-14</strain>
        <tissue evidence="5">Leaf</tissue>
    </source>
</reference>
<name>A0AAP0LNH0_9ROSI</name>
<sequence length="131" mass="14368">METNHTTESIRHRHAYSGDRENDNTPAVLAHLVWEEVKVEAKNLRNGAKKKLINGLSGYAQPDRIMAIMGPSGSGKSTLLDALAGRLSKNVILTGSVQLNRKKGGTNRRDIGAIKTTRWNSGRGIRILKLV</sequence>
<dbReference type="PANTHER" id="PTHR48042:SF18">
    <property type="entry name" value="ABC TRANSPORTER G FAMILY MEMBER 12"/>
    <property type="match status" value="1"/>
</dbReference>
<dbReference type="GO" id="GO:0005524">
    <property type="term" value="F:ATP binding"/>
    <property type="evidence" value="ECO:0007669"/>
    <property type="project" value="InterPro"/>
</dbReference>
<dbReference type="GO" id="GO:0016887">
    <property type="term" value="F:ATP hydrolysis activity"/>
    <property type="evidence" value="ECO:0007669"/>
    <property type="project" value="InterPro"/>
</dbReference>
<evidence type="ECO:0000259" key="4">
    <source>
        <dbReference type="Pfam" id="PF00005"/>
    </source>
</evidence>
<dbReference type="Proteomes" id="UP001428341">
    <property type="component" value="Unassembled WGS sequence"/>
</dbReference>